<reference evidence="1" key="2">
    <citation type="journal article" date="2023" name="Commun. Biol.">
        <title>Intrasexual cuticular hydrocarbon dimorphism in a wasp sheds light on hydrocarbon biosynthesis genes in Hymenoptera.</title>
        <authorList>
            <person name="Moris V.C."/>
            <person name="Podsiadlowski L."/>
            <person name="Martin S."/>
            <person name="Oeyen J.P."/>
            <person name="Donath A."/>
            <person name="Petersen M."/>
            <person name="Wilbrandt J."/>
            <person name="Misof B."/>
            <person name="Liedtke D."/>
            <person name="Thamm M."/>
            <person name="Scheiner R."/>
            <person name="Schmitt T."/>
            <person name="Niehuis O."/>
        </authorList>
    </citation>
    <scope>NUCLEOTIDE SEQUENCE</scope>
    <source>
        <strain evidence="1">GBR_01_08_01A</strain>
    </source>
</reference>
<evidence type="ECO:0000313" key="1">
    <source>
        <dbReference type="EMBL" id="KAK2580247.1"/>
    </source>
</evidence>
<reference evidence="1" key="1">
    <citation type="submission" date="2021-08" db="EMBL/GenBank/DDBJ databases">
        <authorList>
            <person name="Misof B."/>
            <person name="Oliver O."/>
            <person name="Podsiadlowski L."/>
            <person name="Donath A."/>
            <person name="Peters R."/>
            <person name="Mayer C."/>
            <person name="Rust J."/>
            <person name="Gunkel S."/>
            <person name="Lesny P."/>
            <person name="Martin S."/>
            <person name="Oeyen J.P."/>
            <person name="Petersen M."/>
            <person name="Panagiotis P."/>
            <person name="Wilbrandt J."/>
            <person name="Tanja T."/>
        </authorList>
    </citation>
    <scope>NUCLEOTIDE SEQUENCE</scope>
    <source>
        <strain evidence="1">GBR_01_08_01A</strain>
        <tissue evidence="1">Thorax + abdomen</tissue>
    </source>
</reference>
<organism evidence="1 2">
    <name type="scientific">Odynerus spinipes</name>
    <dbReference type="NCBI Taxonomy" id="1348599"/>
    <lineage>
        <taxon>Eukaryota</taxon>
        <taxon>Metazoa</taxon>
        <taxon>Ecdysozoa</taxon>
        <taxon>Arthropoda</taxon>
        <taxon>Hexapoda</taxon>
        <taxon>Insecta</taxon>
        <taxon>Pterygota</taxon>
        <taxon>Neoptera</taxon>
        <taxon>Endopterygota</taxon>
        <taxon>Hymenoptera</taxon>
        <taxon>Apocrita</taxon>
        <taxon>Aculeata</taxon>
        <taxon>Vespoidea</taxon>
        <taxon>Vespidae</taxon>
        <taxon>Eumeninae</taxon>
        <taxon>Odynerus</taxon>
    </lineage>
</organism>
<accession>A0AAD9VNI3</accession>
<dbReference type="EMBL" id="JAIFRP010000062">
    <property type="protein sequence ID" value="KAK2580247.1"/>
    <property type="molecule type" value="Genomic_DNA"/>
</dbReference>
<sequence>MSLLSRRSKSTSNVIETPAFKTKDVRNSIERRCKTCSSDNLYTDKKTEATTSLSAEKSQKFFTKLVASLEKKNNKNGDFNAADEFLTKCYTKPLIPRINSHYPNYGASTTCVYNQRGSPLNNKKEAFEPEMKTVNTSKKEFESSAVRPIHDVDQSWRATMEESSDAVIEKKVNRKRSIKGILRSIMGWKKHTGKSGRFQSCDELEVREKFSSMNLPMIPRARSLQTFGSNNTKDKNIIESLDRNATIRPFYGGRRNHTTPQKLWESHHLKKIPFREDSGYGSGFFSVEESNENLVKPSAVREIARRLSYHPEQPWNRKNDTGPIQVLNYHKKEESSYRRISFTKTISDVGGNRSFDLANSSICTLPVTRKLKDEYLSVLAKNKRLSAEYENTHIALYRSQRDRP</sequence>
<protein>
    <submittedName>
        <fullName evidence="1">Uncharacterized protein</fullName>
    </submittedName>
</protein>
<keyword evidence="2" id="KW-1185">Reference proteome</keyword>
<gene>
    <name evidence="1" type="ORF">KPH14_012501</name>
</gene>
<comment type="caution">
    <text evidence="1">The sequence shown here is derived from an EMBL/GenBank/DDBJ whole genome shotgun (WGS) entry which is preliminary data.</text>
</comment>
<dbReference type="Proteomes" id="UP001258017">
    <property type="component" value="Unassembled WGS sequence"/>
</dbReference>
<name>A0AAD9VNI3_9HYME</name>
<proteinExistence type="predicted"/>
<dbReference type="AlphaFoldDB" id="A0AAD9VNI3"/>
<evidence type="ECO:0000313" key="2">
    <source>
        <dbReference type="Proteomes" id="UP001258017"/>
    </source>
</evidence>